<dbReference type="InterPro" id="IPR003961">
    <property type="entry name" value="FN3_dom"/>
</dbReference>
<sequence>MPKKEAVIDATLPIVELTKNGTIVDSASIALEWKAINDQRVEGVYIYRVSLDENNSNKNEYYDTVNSRFSTHYLDTKIEPNSRYAYYFKTYSTNAESQKSEQTIITSLPQLESVIWIHSTQGMPRSAKIIWRPHANEKVKAYIIQRRTLQETKWSDIATVNGRLNAEYIDENLQDNFTYKYRIRVLTYDNIISKPSQEVSVITKELPMEVMQIVASTDIPKKIEVHWKSTQVSDFLTYRVYRSVSINGSYEMVAETKNSSYTDEIKEDGKEYFYRVSVVDRDKLESINSNFTALGRTLVKPSTPSLAEAMFLNGQVKLSWVSSDSRAKSYIVQKKFSKSFLESSIEDFQNIKGNQFFDSNVEFDKTYFYKIYAVDANGIKSEPSVEVKLKIEDKSMTPKAVEPLRVNQRVEQNRVEQNRVEVPRSVAPQPAVIEEVIIPMKDFN</sequence>
<dbReference type="InterPro" id="IPR036116">
    <property type="entry name" value="FN3_sf"/>
</dbReference>
<protein>
    <submittedName>
        <fullName evidence="2">Fibronectin, type III</fullName>
    </submittedName>
</protein>
<dbReference type="AlphaFoldDB" id="Q30SG8"/>
<organism evidence="2 3">
    <name type="scientific">Sulfurimonas denitrificans (strain ATCC 33889 / DSM 1251)</name>
    <name type="common">Thiomicrospira denitrificans (strain ATCC 33889 / DSM 1251)</name>
    <dbReference type="NCBI Taxonomy" id="326298"/>
    <lineage>
        <taxon>Bacteria</taxon>
        <taxon>Pseudomonadati</taxon>
        <taxon>Campylobacterota</taxon>
        <taxon>Epsilonproteobacteria</taxon>
        <taxon>Campylobacterales</taxon>
        <taxon>Sulfurimonadaceae</taxon>
        <taxon>Sulfurimonas</taxon>
    </lineage>
</organism>
<evidence type="ECO:0000313" key="2">
    <source>
        <dbReference type="EMBL" id="ABB44063.1"/>
    </source>
</evidence>
<name>Q30SG8_SULDN</name>
<dbReference type="PROSITE" id="PS50853">
    <property type="entry name" value="FN3"/>
    <property type="match status" value="2"/>
</dbReference>
<dbReference type="Proteomes" id="UP000002714">
    <property type="component" value="Chromosome"/>
</dbReference>
<proteinExistence type="predicted"/>
<evidence type="ECO:0000259" key="1">
    <source>
        <dbReference type="PROSITE" id="PS50853"/>
    </source>
</evidence>
<dbReference type="CDD" id="cd00063">
    <property type="entry name" value="FN3"/>
    <property type="match status" value="1"/>
</dbReference>
<dbReference type="SUPFAM" id="SSF49265">
    <property type="entry name" value="Fibronectin type III"/>
    <property type="match status" value="2"/>
</dbReference>
<gene>
    <name evidence="2" type="ordered locus">Suden_0784</name>
</gene>
<feature type="domain" description="Fibronectin type-III" evidence="1">
    <location>
        <begin position="110"/>
        <end position="206"/>
    </location>
</feature>
<dbReference type="EMBL" id="CP000153">
    <property type="protein sequence ID" value="ABB44063.1"/>
    <property type="molecule type" value="Genomic_DNA"/>
</dbReference>
<dbReference type="HOGENOM" id="CLU_680919_0_0_7"/>
<keyword evidence="3" id="KW-1185">Reference proteome</keyword>
<dbReference type="SMART" id="SM00060">
    <property type="entry name" value="FN3"/>
    <property type="match status" value="4"/>
</dbReference>
<dbReference type="InterPro" id="IPR013783">
    <property type="entry name" value="Ig-like_fold"/>
</dbReference>
<dbReference type="KEGG" id="tdn:Suden_0784"/>
<feature type="domain" description="Fibronectin type-III" evidence="1">
    <location>
        <begin position="300"/>
        <end position="394"/>
    </location>
</feature>
<reference evidence="2 3" key="1">
    <citation type="journal article" date="2008" name="Appl. Environ. Microbiol.">
        <title>Genome of the epsilonproteobacterial chemolithoautotroph Sulfurimonas denitrificans.</title>
        <authorList>
            <person name="Sievert S.M."/>
            <person name="Scott K.M."/>
            <person name="Klotz M.G."/>
            <person name="Chain P.S.G."/>
            <person name="Hauser L.J."/>
            <person name="Hemp J."/>
            <person name="Huegler M."/>
            <person name="Land M."/>
            <person name="Lapidus A."/>
            <person name="Larimer F.W."/>
            <person name="Lucas S."/>
            <person name="Malfatti S.A."/>
            <person name="Meyer F."/>
            <person name="Paulsen I.T."/>
            <person name="Ren Q."/>
            <person name="Simon J."/>
            <person name="Bailey K."/>
            <person name="Diaz E."/>
            <person name="Fitzpatrick K.A."/>
            <person name="Glover B."/>
            <person name="Gwatney N."/>
            <person name="Korajkic A."/>
            <person name="Long A."/>
            <person name="Mobberley J.M."/>
            <person name="Pantry S.N."/>
            <person name="Pazder G."/>
            <person name="Peterson S."/>
            <person name="Quintanilla J.D."/>
            <person name="Sprinkle R."/>
            <person name="Stephens J."/>
            <person name="Thomas P."/>
            <person name="Vaughn R."/>
            <person name="Weber M.J."/>
            <person name="Wooten L.L."/>
        </authorList>
    </citation>
    <scope>NUCLEOTIDE SEQUENCE [LARGE SCALE GENOMIC DNA]</scope>
    <source>
        <strain evidence="3">ATCC 33889 / DSM 1251</strain>
    </source>
</reference>
<dbReference type="STRING" id="326298.Suden_0784"/>
<accession>Q30SG8</accession>
<dbReference type="Gene3D" id="2.60.40.10">
    <property type="entry name" value="Immunoglobulins"/>
    <property type="match status" value="4"/>
</dbReference>
<dbReference type="eggNOG" id="COG4733">
    <property type="taxonomic scope" value="Bacteria"/>
</dbReference>
<evidence type="ECO:0000313" key="3">
    <source>
        <dbReference type="Proteomes" id="UP000002714"/>
    </source>
</evidence>